<sequence length="65" mass="7188">MHDELEAWLARQAHELQLDGAGAEEAAPETLREFSRRVLGELQARGRLTGPEPVGCYAEPRSSNN</sequence>
<dbReference type="AlphaFoldDB" id="A0AAU7UCS6"/>
<dbReference type="EMBL" id="CP158299">
    <property type="protein sequence ID" value="XBV86407.1"/>
    <property type="molecule type" value="Genomic_DNA"/>
</dbReference>
<evidence type="ECO:0000256" key="1">
    <source>
        <dbReference type="SAM" id="MobiDB-lite"/>
    </source>
</evidence>
<dbReference type="RefSeq" id="WP_350244476.1">
    <property type="nucleotide sequence ID" value="NZ_CP158299.1"/>
</dbReference>
<organism evidence="2">
    <name type="scientific">Deinococcus sonorensis KR-87</name>
    <dbReference type="NCBI Taxonomy" id="694439"/>
    <lineage>
        <taxon>Bacteria</taxon>
        <taxon>Thermotogati</taxon>
        <taxon>Deinococcota</taxon>
        <taxon>Deinococci</taxon>
        <taxon>Deinococcales</taxon>
        <taxon>Deinococcaceae</taxon>
        <taxon>Deinococcus</taxon>
    </lineage>
</organism>
<accession>A0AAU7UCS6</accession>
<name>A0AAU7UCS6_9DEIO</name>
<proteinExistence type="predicted"/>
<gene>
    <name evidence="2" type="ORF">ABOD76_08865</name>
</gene>
<feature type="region of interest" description="Disordered" evidence="1">
    <location>
        <begin position="45"/>
        <end position="65"/>
    </location>
</feature>
<reference evidence="2" key="1">
    <citation type="submission" date="2024-06" db="EMBL/GenBank/DDBJ databases">
        <title>Draft Genome Sequence of Deinococcus sonorensis Type Strain KR-87, a Biofilm Producing Representative of the Genus Deinococcus.</title>
        <authorList>
            <person name="Boren L.S."/>
            <person name="Grosso R.A."/>
            <person name="Hugenberg-Cox A.N."/>
            <person name="Hill J.T.E."/>
            <person name="Albert C.M."/>
            <person name="Tuohy J.M."/>
        </authorList>
    </citation>
    <scope>NUCLEOTIDE SEQUENCE</scope>
    <source>
        <strain evidence="2">KR-87</strain>
    </source>
</reference>
<dbReference type="KEGG" id="dsc:ABOD76_08865"/>
<protein>
    <submittedName>
        <fullName evidence="2">Uncharacterized protein</fullName>
    </submittedName>
</protein>
<evidence type="ECO:0000313" key="2">
    <source>
        <dbReference type="EMBL" id="XBV86407.1"/>
    </source>
</evidence>